<feature type="region of interest" description="Disordered" evidence="2">
    <location>
        <begin position="244"/>
        <end position="270"/>
    </location>
</feature>
<protein>
    <submittedName>
        <fullName evidence="3">Uncharacterized protein</fullName>
    </submittedName>
</protein>
<keyword evidence="1" id="KW-0175">Coiled coil</keyword>
<dbReference type="AlphaFoldDB" id="A0A8T1VXU7"/>
<evidence type="ECO:0000313" key="3">
    <source>
        <dbReference type="EMBL" id="KAG7384414.1"/>
    </source>
</evidence>
<accession>A0A8T1VXU7</accession>
<feature type="coiled-coil region" evidence="1">
    <location>
        <begin position="136"/>
        <end position="198"/>
    </location>
</feature>
<sequence length="270" mass="30618">MKRARTTTTGVIGATRGDGSLHVESQGVATVETTSAGRTAAIDDNLAETVEQLRAELRRKDEELLRKDEDLRIAHVNFAELDVCSREVEQELESEISRLSCLNSELENECRNLAGSLRNELCRLVPHSSRWDCEQVAQLRRKLQLLEQENDDLQMCVRRLGATSEDLSCELERAQEECIFARQELESFEDEVQEAAVQSHNQIRSMEVELEEYKTLVRYLLMTVVPCEITGTECSEDIGKEALKQDPLSTDTDDTGKETNNKYDADYRAV</sequence>
<evidence type="ECO:0000256" key="2">
    <source>
        <dbReference type="SAM" id="MobiDB-lite"/>
    </source>
</evidence>
<evidence type="ECO:0000256" key="1">
    <source>
        <dbReference type="SAM" id="Coils"/>
    </source>
</evidence>
<keyword evidence="4" id="KW-1185">Reference proteome</keyword>
<organism evidence="3 4">
    <name type="scientific">Phytophthora pseudosyringae</name>
    <dbReference type="NCBI Taxonomy" id="221518"/>
    <lineage>
        <taxon>Eukaryota</taxon>
        <taxon>Sar</taxon>
        <taxon>Stramenopiles</taxon>
        <taxon>Oomycota</taxon>
        <taxon>Peronosporomycetes</taxon>
        <taxon>Peronosporales</taxon>
        <taxon>Peronosporaceae</taxon>
        <taxon>Phytophthora</taxon>
    </lineage>
</organism>
<evidence type="ECO:0000313" key="4">
    <source>
        <dbReference type="Proteomes" id="UP000694044"/>
    </source>
</evidence>
<proteinExistence type="predicted"/>
<dbReference type="EMBL" id="JAGDFM010000148">
    <property type="protein sequence ID" value="KAG7384414.1"/>
    <property type="molecule type" value="Genomic_DNA"/>
</dbReference>
<reference evidence="3" key="1">
    <citation type="submission" date="2021-02" db="EMBL/GenBank/DDBJ databases">
        <authorList>
            <person name="Palmer J.M."/>
        </authorList>
    </citation>
    <scope>NUCLEOTIDE SEQUENCE</scope>
    <source>
        <strain evidence="3">SCRP734</strain>
    </source>
</reference>
<feature type="compositionally biased region" description="Basic and acidic residues" evidence="2">
    <location>
        <begin position="254"/>
        <end position="270"/>
    </location>
</feature>
<dbReference type="Proteomes" id="UP000694044">
    <property type="component" value="Unassembled WGS sequence"/>
</dbReference>
<feature type="coiled-coil region" evidence="1">
    <location>
        <begin position="43"/>
        <end position="109"/>
    </location>
</feature>
<comment type="caution">
    <text evidence="3">The sequence shown here is derived from an EMBL/GenBank/DDBJ whole genome shotgun (WGS) entry which is preliminary data.</text>
</comment>
<gene>
    <name evidence="3" type="ORF">PHYPSEUDO_002602</name>
</gene>
<name>A0A8T1VXU7_9STRA</name>
<dbReference type="OrthoDB" id="124008at2759"/>